<dbReference type="EMBL" id="JAAIUW010000010">
    <property type="protein sequence ID" value="KAF7811585.1"/>
    <property type="molecule type" value="Genomic_DNA"/>
</dbReference>
<comment type="caution">
    <text evidence="5">The sequence shown here is derived from an EMBL/GenBank/DDBJ whole genome shotgun (WGS) entry which is preliminary data.</text>
</comment>
<organism evidence="5 6">
    <name type="scientific">Senna tora</name>
    <dbReference type="NCBI Taxonomy" id="362788"/>
    <lineage>
        <taxon>Eukaryota</taxon>
        <taxon>Viridiplantae</taxon>
        <taxon>Streptophyta</taxon>
        <taxon>Embryophyta</taxon>
        <taxon>Tracheophyta</taxon>
        <taxon>Spermatophyta</taxon>
        <taxon>Magnoliopsida</taxon>
        <taxon>eudicotyledons</taxon>
        <taxon>Gunneridae</taxon>
        <taxon>Pentapetalae</taxon>
        <taxon>rosids</taxon>
        <taxon>fabids</taxon>
        <taxon>Fabales</taxon>
        <taxon>Fabaceae</taxon>
        <taxon>Caesalpinioideae</taxon>
        <taxon>Cassia clade</taxon>
        <taxon>Senna</taxon>
    </lineage>
</organism>
<dbReference type="Pfam" id="PF00364">
    <property type="entry name" value="Biotin_lipoyl"/>
    <property type="match status" value="2"/>
</dbReference>
<feature type="domain" description="Lipoyl-binding" evidence="4">
    <location>
        <begin position="87"/>
        <end position="169"/>
    </location>
</feature>
<dbReference type="GO" id="GO:0005739">
    <property type="term" value="C:mitochondrion"/>
    <property type="evidence" value="ECO:0007669"/>
    <property type="project" value="TreeGrafter"/>
</dbReference>
<keyword evidence="5" id="KW-0808">Transferase</keyword>
<dbReference type="Proteomes" id="UP000634136">
    <property type="component" value="Unassembled WGS sequence"/>
</dbReference>
<dbReference type="PANTHER" id="PTHR23151">
    <property type="entry name" value="DIHYDROLIPOAMIDE ACETYL/SUCCINYL-TRANSFERASE-RELATED"/>
    <property type="match status" value="1"/>
</dbReference>
<dbReference type="GO" id="GO:0016740">
    <property type="term" value="F:transferase activity"/>
    <property type="evidence" value="ECO:0007669"/>
    <property type="project" value="UniProtKB-KW"/>
</dbReference>
<feature type="region of interest" description="Disordered" evidence="3">
    <location>
        <begin position="361"/>
        <end position="383"/>
    </location>
</feature>
<dbReference type="CDD" id="cd06849">
    <property type="entry name" value="lipoyl_domain"/>
    <property type="match status" value="2"/>
</dbReference>
<reference evidence="5" key="1">
    <citation type="submission" date="2020-09" db="EMBL/GenBank/DDBJ databases">
        <title>Genome-Enabled Discovery of Anthraquinone Biosynthesis in Senna tora.</title>
        <authorList>
            <person name="Kang S.-H."/>
            <person name="Pandey R.P."/>
            <person name="Lee C.-M."/>
            <person name="Sim J.-S."/>
            <person name="Jeong J.-T."/>
            <person name="Choi B.-S."/>
            <person name="Jung M."/>
            <person name="Ginzburg D."/>
            <person name="Zhao K."/>
            <person name="Won S.Y."/>
            <person name="Oh T.-J."/>
            <person name="Yu Y."/>
            <person name="Kim N.-H."/>
            <person name="Lee O.R."/>
            <person name="Lee T.-H."/>
            <person name="Bashyal P."/>
            <person name="Kim T.-S."/>
            <person name="Lee W.-H."/>
            <person name="Kawkins C."/>
            <person name="Kim C.-K."/>
            <person name="Kim J.S."/>
            <person name="Ahn B.O."/>
            <person name="Rhee S.Y."/>
            <person name="Sohng J.K."/>
        </authorList>
    </citation>
    <scope>NUCLEOTIDE SEQUENCE</scope>
    <source>
        <tissue evidence="5">Leaf</tissue>
    </source>
</reference>
<gene>
    <name evidence="5" type="ORF">G2W53_032561</name>
</gene>
<dbReference type="GO" id="GO:0045254">
    <property type="term" value="C:pyruvate dehydrogenase complex"/>
    <property type="evidence" value="ECO:0007669"/>
    <property type="project" value="InterPro"/>
</dbReference>
<dbReference type="Gene3D" id="2.40.50.100">
    <property type="match status" value="3"/>
</dbReference>
<dbReference type="OrthoDB" id="1425086at2759"/>
<dbReference type="InterPro" id="IPR011053">
    <property type="entry name" value="Single_hybrid_motif"/>
</dbReference>
<dbReference type="AlphaFoldDB" id="A0A834SWM3"/>
<evidence type="ECO:0000313" key="6">
    <source>
        <dbReference type="Proteomes" id="UP000634136"/>
    </source>
</evidence>
<dbReference type="PROSITE" id="PS50968">
    <property type="entry name" value="BIOTINYL_LIPOYL"/>
    <property type="match status" value="2"/>
</dbReference>
<feature type="domain" description="Lipoyl-binding" evidence="4">
    <location>
        <begin position="274"/>
        <end position="350"/>
    </location>
</feature>
<dbReference type="PANTHER" id="PTHR23151:SF90">
    <property type="entry name" value="DIHYDROLIPOYLLYSINE-RESIDUE ACETYLTRANSFERASE COMPONENT OF PYRUVATE DEHYDROGENASE COMPLEX, MITOCHONDRIAL-RELATED"/>
    <property type="match status" value="1"/>
</dbReference>
<name>A0A834SWM3_9FABA</name>
<evidence type="ECO:0000313" key="5">
    <source>
        <dbReference type="EMBL" id="KAF7811585.1"/>
    </source>
</evidence>
<evidence type="ECO:0000259" key="4">
    <source>
        <dbReference type="PROSITE" id="PS50968"/>
    </source>
</evidence>
<feature type="region of interest" description="Disordered" evidence="3">
    <location>
        <begin position="241"/>
        <end position="266"/>
    </location>
</feature>
<dbReference type="GO" id="GO:0006086">
    <property type="term" value="P:pyruvate decarboxylation to acetyl-CoA"/>
    <property type="evidence" value="ECO:0007669"/>
    <property type="project" value="InterPro"/>
</dbReference>
<keyword evidence="6" id="KW-1185">Reference proteome</keyword>
<evidence type="ECO:0000256" key="1">
    <source>
        <dbReference type="ARBA" id="ARBA00022823"/>
    </source>
</evidence>
<evidence type="ECO:0000256" key="2">
    <source>
        <dbReference type="ARBA" id="ARBA00022946"/>
    </source>
</evidence>
<dbReference type="InterPro" id="IPR000089">
    <property type="entry name" value="Biotin_lipoyl"/>
</dbReference>
<dbReference type="FunFam" id="2.40.50.100:FF:000010">
    <property type="entry name" value="Acetyltransferase component of pyruvate dehydrogenase complex"/>
    <property type="match status" value="1"/>
</dbReference>
<dbReference type="SUPFAM" id="SSF51230">
    <property type="entry name" value="Single hybrid motif"/>
    <property type="match status" value="2"/>
</dbReference>
<feature type="compositionally biased region" description="Basic and acidic residues" evidence="3">
    <location>
        <begin position="370"/>
        <end position="379"/>
    </location>
</feature>
<proteinExistence type="predicted"/>
<dbReference type="InterPro" id="IPR003016">
    <property type="entry name" value="2-oxoA_DH_lipoyl-BS"/>
</dbReference>
<protein>
    <submittedName>
        <fullName evidence="5">Dihydrolipoyllysine-residue acetyltransferase component 1 of pyruvate dehydrogenase complex, mitochondrial-like</fullName>
    </submittedName>
</protein>
<keyword evidence="1" id="KW-0450">Lipoyl</keyword>
<evidence type="ECO:0000256" key="3">
    <source>
        <dbReference type="SAM" id="MobiDB-lite"/>
    </source>
</evidence>
<dbReference type="InterPro" id="IPR045257">
    <property type="entry name" value="E2/Pdx1"/>
</dbReference>
<keyword evidence="2" id="KW-0809">Transit peptide</keyword>
<accession>A0A834SWM3</accession>
<dbReference type="PROSITE" id="PS00189">
    <property type="entry name" value="LIPOYL"/>
    <property type="match status" value="1"/>
</dbReference>
<sequence length="397" mass="43039">MSDLWTGGELAYCTMDTSALSKLILPEHVSFQSRPTLSFLLHFSLGSLLMLKFTRRASLSKLAGVCDSSLKLKMVGVKYFSSADSLHLVLEMPALSPTMTQGNIAKWRKKEGDKIEVGDVLCEIETDKATLEFECLEEGLHMAAVANETGNATTMLLLNCPWSWAMSNGEPLTTMHPSVIDEVHCFASAFPSVLLVMLNACRFLAKILVPDGSKDVPVGQPIAITVEDANDIQNVPASVAGAKETNSANQDVTHEEGKQESTSTTINTSELPPHILLEMPALSPTMNQGNIAKWRKKEGDKIEVGDILCEIETDKATLEFETLEEGYLAKILAPEGSKDVAVGQPIAITVEDASDIEVVKNSVSSSSARQQEKTTRHDSTSIWSSWHPAEGGCSCCH</sequence>
<keyword evidence="5" id="KW-0670">Pyruvate</keyword>